<dbReference type="Proteomes" id="UP000309566">
    <property type="component" value="Unassembled WGS sequence"/>
</dbReference>
<dbReference type="RefSeq" id="WP_135999375.1">
    <property type="nucleotide sequence ID" value="NZ_CAQOQR010000125.1"/>
</dbReference>
<accession>A0A4S2D928</accession>
<gene>
    <name evidence="1" type="ORF">E5353_07065</name>
</gene>
<dbReference type="EMBL" id="SRYX01000020">
    <property type="protein sequence ID" value="TGY38249.1"/>
    <property type="molecule type" value="Genomic_DNA"/>
</dbReference>
<evidence type="ECO:0000313" key="2">
    <source>
        <dbReference type="Proteomes" id="UP000309566"/>
    </source>
</evidence>
<proteinExistence type="predicted"/>
<dbReference type="AlphaFoldDB" id="A0A4S2D928"/>
<name>A0A4S2D928_9BACE</name>
<comment type="caution">
    <text evidence="1">The sequence shown here is derived from an EMBL/GenBank/DDBJ whole genome shotgun (WGS) entry which is preliminary data.</text>
</comment>
<reference evidence="1 2" key="1">
    <citation type="submission" date="2019-04" db="EMBL/GenBank/DDBJ databases">
        <title>Microbes associate with the intestines of laboratory mice.</title>
        <authorList>
            <person name="Navarre W."/>
            <person name="Wong E."/>
            <person name="Huang K."/>
            <person name="Tropini C."/>
            <person name="Ng K."/>
            <person name="Yu B."/>
        </authorList>
    </citation>
    <scope>NUCLEOTIDE SEQUENCE [LARGE SCALE GENOMIC DNA]</scope>
    <source>
        <strain evidence="1 2">NM63_1-25</strain>
    </source>
</reference>
<protein>
    <submittedName>
        <fullName evidence="1">Uncharacterized protein</fullName>
    </submittedName>
</protein>
<organism evidence="1 2">
    <name type="scientific">Bacteroides caecimuris</name>
    <dbReference type="NCBI Taxonomy" id="1796613"/>
    <lineage>
        <taxon>Bacteria</taxon>
        <taxon>Pseudomonadati</taxon>
        <taxon>Bacteroidota</taxon>
        <taxon>Bacteroidia</taxon>
        <taxon>Bacteroidales</taxon>
        <taxon>Bacteroidaceae</taxon>
        <taxon>Bacteroides</taxon>
    </lineage>
</organism>
<sequence>MKKKDRFVCWIWVAPFVKQYLLTNFKVYDPDWSELVNISQDKSLDVMFRSRLVKPSNRYDKRISQGGNYKYRNCKVALEITKSDFYHHGWSLSPTDESALANAMEIRCRTILLTYLSVAYMVKPNLSICIQQFYDTFHFDESTWPSDSIRRIWNRDTTIDKNALKSGIEEKINKIILVQLFKNGTISQSGKEIYENNSI</sequence>
<evidence type="ECO:0000313" key="1">
    <source>
        <dbReference type="EMBL" id="TGY38249.1"/>
    </source>
</evidence>